<feature type="non-terminal residue" evidence="2">
    <location>
        <position position="1"/>
    </location>
</feature>
<dbReference type="EMBL" id="LJRI01001602">
    <property type="protein sequence ID" value="KPY56523.1"/>
    <property type="molecule type" value="Genomic_DNA"/>
</dbReference>
<organism evidence="2 3">
    <name type="scientific">Pseudomonas syringae pv. spinaceae</name>
    <dbReference type="NCBI Taxonomy" id="264459"/>
    <lineage>
        <taxon>Bacteria</taxon>
        <taxon>Pseudomonadati</taxon>
        <taxon>Pseudomonadota</taxon>
        <taxon>Gammaproteobacteria</taxon>
        <taxon>Pseudomonadales</taxon>
        <taxon>Pseudomonadaceae</taxon>
        <taxon>Pseudomonas</taxon>
        <taxon>Pseudomonas syringae</taxon>
    </lineage>
</organism>
<dbReference type="AlphaFoldDB" id="A0A0Q0EZA0"/>
<sequence length="97" mass="10366">GDGTTYQGLIAHEAQAVNPLAVTGEKDGVDENGNARIQQLDPMALITDTMGAAKELHAETIELRTELVALRAEFEAFRTEMAEFKASIQPAPEPTAA</sequence>
<gene>
    <name evidence="2" type="ORF">ALO94_01059</name>
</gene>
<evidence type="ECO:0000313" key="3">
    <source>
        <dbReference type="Proteomes" id="UP000050384"/>
    </source>
</evidence>
<reference evidence="2 3" key="1">
    <citation type="submission" date="2015-09" db="EMBL/GenBank/DDBJ databases">
        <title>Genome announcement of multiple Pseudomonas syringae strains.</title>
        <authorList>
            <person name="Thakur S."/>
            <person name="Wang P.W."/>
            <person name="Gong Y."/>
            <person name="Weir B.S."/>
            <person name="Guttman D.S."/>
        </authorList>
    </citation>
    <scope>NUCLEOTIDE SEQUENCE [LARGE SCALE GENOMIC DNA]</scope>
    <source>
        <strain evidence="2 3">ICMP16929</strain>
    </source>
</reference>
<protein>
    <submittedName>
        <fullName evidence="2">Peptidase S74</fullName>
    </submittedName>
</protein>
<dbReference type="PATRIC" id="fig|264459.3.peg.1895"/>
<dbReference type="InterPro" id="IPR030392">
    <property type="entry name" value="S74_ICA"/>
</dbReference>
<name>A0A0Q0EZA0_PSESX</name>
<proteinExistence type="predicted"/>
<dbReference type="PROSITE" id="PS51688">
    <property type="entry name" value="ICA"/>
    <property type="match status" value="1"/>
</dbReference>
<accession>A0A0Q0EZA0</accession>
<dbReference type="Proteomes" id="UP000050384">
    <property type="component" value="Unassembled WGS sequence"/>
</dbReference>
<evidence type="ECO:0000259" key="1">
    <source>
        <dbReference type="PROSITE" id="PS51688"/>
    </source>
</evidence>
<evidence type="ECO:0000313" key="2">
    <source>
        <dbReference type="EMBL" id="KPY56523.1"/>
    </source>
</evidence>
<feature type="domain" description="Peptidase S74" evidence="1">
    <location>
        <begin position="1"/>
        <end position="67"/>
    </location>
</feature>
<comment type="caution">
    <text evidence="2">The sequence shown here is derived from an EMBL/GenBank/DDBJ whole genome shotgun (WGS) entry which is preliminary data.</text>
</comment>